<sequence>MNDMEKVVEVIKERDNFVLGAHVGPDGDSLGGLIAMGSFLKQMDKKYCLSASDAKHVIPPQYKFLPGIDTIKESSECFEPEVFISLECPALDRLGVNNKLAEKAEILLNIDHHGDNANYGDVNWVEAKKSSICEMIYDMSKFLPVKLDKDIAQSLYVGILTDTGRFQYSNVRPDTFEAAKELLKFDLDTNAIFRDIYENRSYHSTVLLGEVIAKAVFHKNKGFAYSSITNEDFLLNNIGVGETEHFIDFLRAIKGVEIAAIFKEVSPKETKISLRSTNGYDVSKIAEKFGGGGHAAASGYTSHKPLKDAIDDLVGTVNNVRSS</sequence>
<name>A0A0F9R0V4_9ZZZZ</name>
<dbReference type="InterPro" id="IPR001667">
    <property type="entry name" value="DDH_dom"/>
</dbReference>
<protein>
    <recommendedName>
        <fullName evidence="4">DHHA1 domain-containing protein</fullName>
    </recommendedName>
</protein>
<dbReference type="Gene3D" id="3.10.310.30">
    <property type="match status" value="1"/>
</dbReference>
<evidence type="ECO:0008006" key="4">
    <source>
        <dbReference type="Google" id="ProtNLM"/>
    </source>
</evidence>
<accession>A0A0F9R0V4</accession>
<dbReference type="AlphaFoldDB" id="A0A0F9R0V4"/>
<gene>
    <name evidence="3" type="ORF">LCGC14_1029570</name>
</gene>
<dbReference type="Pfam" id="PF01368">
    <property type="entry name" value="DHH"/>
    <property type="match status" value="1"/>
</dbReference>
<dbReference type="InterPro" id="IPR038763">
    <property type="entry name" value="DHH_sf"/>
</dbReference>
<organism evidence="3">
    <name type="scientific">marine sediment metagenome</name>
    <dbReference type="NCBI Taxonomy" id="412755"/>
    <lineage>
        <taxon>unclassified sequences</taxon>
        <taxon>metagenomes</taxon>
        <taxon>ecological metagenomes</taxon>
    </lineage>
</organism>
<dbReference type="PANTHER" id="PTHR47618:SF1">
    <property type="entry name" value="BIFUNCTIONAL OLIGORIBONUCLEASE AND PAP PHOSPHATASE NRNA"/>
    <property type="match status" value="1"/>
</dbReference>
<evidence type="ECO:0000259" key="2">
    <source>
        <dbReference type="Pfam" id="PF02272"/>
    </source>
</evidence>
<evidence type="ECO:0000259" key="1">
    <source>
        <dbReference type="Pfam" id="PF01368"/>
    </source>
</evidence>
<comment type="caution">
    <text evidence="3">The sequence shown here is derived from an EMBL/GenBank/DDBJ whole genome shotgun (WGS) entry which is preliminary data.</text>
</comment>
<dbReference type="Gene3D" id="3.90.1640.10">
    <property type="entry name" value="inorganic pyrophosphatase (n-terminal core)"/>
    <property type="match status" value="1"/>
</dbReference>
<feature type="domain" description="DHHA1" evidence="2">
    <location>
        <begin position="238"/>
        <end position="318"/>
    </location>
</feature>
<dbReference type="SUPFAM" id="SSF64182">
    <property type="entry name" value="DHH phosphoesterases"/>
    <property type="match status" value="1"/>
</dbReference>
<dbReference type="GO" id="GO:0003676">
    <property type="term" value="F:nucleic acid binding"/>
    <property type="evidence" value="ECO:0007669"/>
    <property type="project" value="InterPro"/>
</dbReference>
<feature type="domain" description="DDH" evidence="1">
    <location>
        <begin position="20"/>
        <end position="159"/>
    </location>
</feature>
<dbReference type="PANTHER" id="PTHR47618">
    <property type="entry name" value="BIFUNCTIONAL OLIGORIBONUCLEASE AND PAP PHOSPHATASE NRNA"/>
    <property type="match status" value="1"/>
</dbReference>
<dbReference type="InterPro" id="IPR003156">
    <property type="entry name" value="DHHA1_dom"/>
</dbReference>
<reference evidence="3" key="1">
    <citation type="journal article" date="2015" name="Nature">
        <title>Complex archaea that bridge the gap between prokaryotes and eukaryotes.</title>
        <authorList>
            <person name="Spang A."/>
            <person name="Saw J.H."/>
            <person name="Jorgensen S.L."/>
            <person name="Zaremba-Niedzwiedzka K."/>
            <person name="Martijn J."/>
            <person name="Lind A.E."/>
            <person name="van Eijk R."/>
            <person name="Schleper C."/>
            <person name="Guy L."/>
            <person name="Ettema T.J."/>
        </authorList>
    </citation>
    <scope>NUCLEOTIDE SEQUENCE</scope>
</reference>
<dbReference type="EMBL" id="LAZR01004170">
    <property type="protein sequence ID" value="KKN11133.1"/>
    <property type="molecule type" value="Genomic_DNA"/>
</dbReference>
<dbReference type="InterPro" id="IPR051319">
    <property type="entry name" value="Oligoribo/pAp-PDE_c-di-AMP_PDE"/>
</dbReference>
<proteinExistence type="predicted"/>
<dbReference type="Pfam" id="PF02272">
    <property type="entry name" value="DHHA1"/>
    <property type="match status" value="1"/>
</dbReference>
<evidence type="ECO:0000313" key="3">
    <source>
        <dbReference type="EMBL" id="KKN11133.1"/>
    </source>
</evidence>